<dbReference type="SMART" id="SM00939">
    <property type="entry name" value="PepX_C"/>
    <property type="match status" value="1"/>
</dbReference>
<dbReference type="NCBIfam" id="TIGR00976">
    <property type="entry name" value="CocE_NonD"/>
    <property type="match status" value="2"/>
</dbReference>
<dbReference type="GO" id="GO:0016787">
    <property type="term" value="F:hydrolase activity"/>
    <property type="evidence" value="ECO:0007669"/>
    <property type="project" value="UniProtKB-KW"/>
</dbReference>
<organism evidence="3 4">
    <name type="scientific">Streptomyces asiaticus subsp. ignotus</name>
    <dbReference type="NCBI Taxonomy" id="3098222"/>
    <lineage>
        <taxon>Bacteria</taxon>
        <taxon>Bacillati</taxon>
        <taxon>Actinomycetota</taxon>
        <taxon>Actinomycetes</taxon>
        <taxon>Kitasatosporales</taxon>
        <taxon>Streptomycetaceae</taxon>
        <taxon>Streptomyces</taxon>
        <taxon>Streptomyces violaceusniger group</taxon>
    </lineage>
</organism>
<evidence type="ECO:0000313" key="4">
    <source>
        <dbReference type="Proteomes" id="UP001354709"/>
    </source>
</evidence>
<dbReference type="InterPro" id="IPR050585">
    <property type="entry name" value="Xaa-Pro_dipeptidyl-ppase/CocE"/>
</dbReference>
<dbReference type="InterPro" id="IPR000383">
    <property type="entry name" value="Xaa-Pro-like_dom"/>
</dbReference>
<dbReference type="Gene3D" id="3.40.50.1820">
    <property type="entry name" value="alpha/beta hydrolase"/>
    <property type="match status" value="1"/>
</dbReference>
<dbReference type="PANTHER" id="PTHR43056:SF10">
    <property type="entry name" value="COCE_NOND FAMILY, PUTATIVE (AFU_ORTHOLOGUE AFUA_7G00600)-RELATED"/>
    <property type="match status" value="1"/>
</dbReference>
<dbReference type="Gene3D" id="1.10.3020.20">
    <property type="match status" value="1"/>
</dbReference>
<sequence length="833" mass="90694">MNPAAANCRRAASSTAWRVVFRPGLRPRRAGGSRVSSRSAMPAVYGEHAISTPVDMLPRCTAGDHASYLQLPFSTPKEEPMTQTGLLAGPITGLTYETPTHQGLTGAEGEFLYEEGERVAFLVGATPIGSVSARPRVNLAQIVARVDGDVAKLRDPGLTNIARFVLTLGRKNIRDHGTQIAPEVHDIIGRRHIDFRHDADFTGTAAADKVQAFTDDPVIAEILRDLNEAGVFEDTGPRTLCTPANARNEVRRNAMGILRFRDVKIPLHNGEHVLADVFRPAQPGTYPVVISSGPYGKAFNHHSIATAADLEEHELMEDDYFCGNPGGQPFENHETVNTASWVPDGYAVVRTDMPGAGNNPGRLAPWGIAGAEALRDCIDWAGVQPWSNGNVGTWGMSYLAMSQHQAASLQPKHLKAMIAIGTDVDLYEEVAYNGGILNEQFWPVWKANGIDPAVVGTPDIADFVQTLKDSPFRDTDPDAVFGPRADVFMSPDLTDVTVPLWAVAATTHSAHFHQLGGSNAYLATPTANKKLDLWDDWFQKSYAEETVAAHKAFFDHWLKGIDNGIMDVPPVRLEIRTGNGAAHILHENEWPIARTEYRRWYLDASRAQTAQPAGERQFLRLETTEPTASAQTAYPAEIALVPPARGAALRVDATSAQSDPRATGSSFLSAPLTADAILAGYGKVGLTVSSTSHDMDIYVSVRVIDEAGHEVDFTGFATSGFGDRPIPLMKGWLKASHRKIDEERSTNYTVKHTHRIADHAELVPDEEVEVEIELVPSTGLLRKGQRIRVDVQPYDGVAHGMHHAYDPAYHDGAVNRVHTGPSRLGYVQLPIVG</sequence>
<feature type="domain" description="Xaa-Pro dipeptidyl-peptidase C-terminal" evidence="2">
    <location>
        <begin position="551"/>
        <end position="828"/>
    </location>
</feature>
<dbReference type="Proteomes" id="UP001354709">
    <property type="component" value="Unassembled WGS sequence"/>
</dbReference>
<protein>
    <submittedName>
        <fullName evidence="3">CocE/NonD family hydrolase</fullName>
    </submittedName>
</protein>
<proteinExistence type="predicted"/>
<dbReference type="PANTHER" id="PTHR43056">
    <property type="entry name" value="PEPTIDASE S9 PROLYL OLIGOPEPTIDASE"/>
    <property type="match status" value="1"/>
</dbReference>
<evidence type="ECO:0000259" key="2">
    <source>
        <dbReference type="SMART" id="SM00939"/>
    </source>
</evidence>
<dbReference type="Pfam" id="PF02129">
    <property type="entry name" value="Peptidase_S15"/>
    <property type="match status" value="1"/>
</dbReference>
<keyword evidence="4" id="KW-1185">Reference proteome</keyword>
<reference evidence="3 4" key="1">
    <citation type="submission" date="2023-11" db="EMBL/GenBank/DDBJ databases">
        <title>30 novel species of actinomycetes from the DSMZ collection.</title>
        <authorList>
            <person name="Nouioui I."/>
        </authorList>
    </citation>
    <scope>NUCLEOTIDE SEQUENCE [LARGE SCALE GENOMIC DNA]</scope>
    <source>
        <strain evidence="3 4">DSM 41524</strain>
    </source>
</reference>
<dbReference type="InterPro" id="IPR013736">
    <property type="entry name" value="Xaa-Pro_dipept_C"/>
</dbReference>
<dbReference type="RefSeq" id="WP_330816497.1">
    <property type="nucleotide sequence ID" value="NZ_JAZBJO010000067.1"/>
</dbReference>
<dbReference type="InterPro" id="IPR008979">
    <property type="entry name" value="Galactose-bd-like_sf"/>
</dbReference>
<evidence type="ECO:0000256" key="1">
    <source>
        <dbReference type="ARBA" id="ARBA00022801"/>
    </source>
</evidence>
<keyword evidence="1 3" id="KW-0378">Hydrolase</keyword>
<evidence type="ECO:0000313" key="3">
    <source>
        <dbReference type="EMBL" id="MEE4599201.1"/>
    </source>
</evidence>
<comment type="caution">
    <text evidence="3">The sequence shown here is derived from an EMBL/GenBank/DDBJ whole genome shotgun (WGS) entry which is preliminary data.</text>
</comment>
<gene>
    <name evidence="3" type="ORF">V2J94_46610</name>
</gene>
<dbReference type="InterPro" id="IPR005674">
    <property type="entry name" value="CocE/Ser_esterase"/>
</dbReference>
<dbReference type="Pfam" id="PF08530">
    <property type="entry name" value="PepX_C"/>
    <property type="match status" value="1"/>
</dbReference>
<dbReference type="EMBL" id="JAZBJO010000067">
    <property type="protein sequence ID" value="MEE4599201.1"/>
    <property type="molecule type" value="Genomic_DNA"/>
</dbReference>
<accession>A0ABU7QD50</accession>
<name>A0ABU7QD50_9ACTN</name>
<dbReference type="Gene3D" id="2.60.120.260">
    <property type="entry name" value="Galactose-binding domain-like"/>
    <property type="match status" value="1"/>
</dbReference>
<dbReference type="SUPFAM" id="SSF49785">
    <property type="entry name" value="Galactose-binding domain-like"/>
    <property type="match status" value="1"/>
</dbReference>
<dbReference type="SUPFAM" id="SSF53474">
    <property type="entry name" value="alpha/beta-Hydrolases"/>
    <property type="match status" value="1"/>
</dbReference>
<dbReference type="InterPro" id="IPR029058">
    <property type="entry name" value="AB_hydrolase_fold"/>
</dbReference>